<organism evidence="10 11">
    <name type="scientific">Candidatus Methylacidiphilum infernorum</name>
    <dbReference type="NCBI Taxonomy" id="511746"/>
    <lineage>
        <taxon>Bacteria</taxon>
        <taxon>Pseudomonadati</taxon>
        <taxon>Verrucomicrobiota</taxon>
        <taxon>Methylacidiphilae</taxon>
        <taxon>Methylacidiphilales</taxon>
        <taxon>Methylacidiphilaceae</taxon>
        <taxon>Methylacidiphilum (ex Ratnadevi et al. 2023)</taxon>
    </lineage>
</organism>
<dbReference type="Gene3D" id="1.20.120.1780">
    <property type="entry name" value="UbiA prenyltransferase"/>
    <property type="match status" value="1"/>
</dbReference>
<evidence type="ECO:0000256" key="3">
    <source>
        <dbReference type="ARBA" id="ARBA00005985"/>
    </source>
</evidence>
<comment type="subcellular location">
    <subcellularLocation>
        <location evidence="2">Membrane</location>
        <topology evidence="2">Multi-pass membrane protein</topology>
    </subcellularLocation>
</comment>
<evidence type="ECO:0000256" key="5">
    <source>
        <dbReference type="ARBA" id="ARBA00022679"/>
    </source>
</evidence>
<dbReference type="CDD" id="cd13959">
    <property type="entry name" value="PT_UbiA_COQ2"/>
    <property type="match status" value="1"/>
</dbReference>
<evidence type="ECO:0000256" key="2">
    <source>
        <dbReference type="ARBA" id="ARBA00004141"/>
    </source>
</evidence>
<gene>
    <name evidence="10" type="ORF">EM20IM_03420</name>
</gene>
<dbReference type="InterPro" id="IPR000537">
    <property type="entry name" value="UbiA_prenyltransferase"/>
</dbReference>
<keyword evidence="5" id="KW-0808">Transferase</keyword>
<feature type="transmembrane region" description="Helical" evidence="9">
    <location>
        <begin position="108"/>
        <end position="129"/>
    </location>
</feature>
<keyword evidence="8 9" id="KW-0472">Membrane</keyword>
<protein>
    <submittedName>
        <fullName evidence="10">4-hydroxybenzoate octaprenyltransferase</fullName>
    </submittedName>
</protein>
<evidence type="ECO:0000256" key="7">
    <source>
        <dbReference type="ARBA" id="ARBA00022989"/>
    </source>
</evidence>
<dbReference type="NCBIfam" id="TIGR01475">
    <property type="entry name" value="ubiA_other"/>
    <property type="match status" value="1"/>
</dbReference>
<dbReference type="InterPro" id="IPR006371">
    <property type="entry name" value="Polyprenyltransferase_UbiA-li"/>
</dbReference>
<dbReference type="Pfam" id="PF01040">
    <property type="entry name" value="UbiA"/>
    <property type="match status" value="1"/>
</dbReference>
<feature type="transmembrane region" description="Helical" evidence="9">
    <location>
        <begin position="207"/>
        <end position="229"/>
    </location>
</feature>
<sequence length="287" mass="31685">MNGLKNLFVKIRNLFELVKFSHTLFALPFALASMAVAAKGMPPMKIFIGILLCMIGARTAAMAFNRFLDWEFDKQNPRTQGRAKLATKREALALGIVSLGIFELGAFSLNSLCFFLSPLAAFLIVFYSLTKRFGPYSHAVLGLCLGLAPLGAWAAVKGSLASPLPYLLSLAVFFWTFGFDIIYALQDVEFDRRVGLYSLPAQFGEPFSLKLAALLHFLAWISWAVFGLIGDMRSPYWIALGVVAVILGYEHILSRAGGTRQINMAFFNMNAWISLFIFVGVLLSLSV</sequence>
<dbReference type="Proteomes" id="UP000663088">
    <property type="component" value="Chromosome"/>
</dbReference>
<comment type="cofactor">
    <cofactor evidence="1">
        <name>Mg(2+)</name>
        <dbReference type="ChEBI" id="CHEBI:18420"/>
    </cofactor>
</comment>
<keyword evidence="7 9" id="KW-1133">Transmembrane helix</keyword>
<evidence type="ECO:0000313" key="11">
    <source>
        <dbReference type="Proteomes" id="UP000663088"/>
    </source>
</evidence>
<dbReference type="RefSeq" id="WP_206847838.1">
    <property type="nucleotide sequence ID" value="NZ_CP065956.1"/>
</dbReference>
<keyword evidence="4" id="KW-1003">Cell membrane</keyword>
<accession>A0ABX7PWJ4</accession>
<reference evidence="10 11" key="1">
    <citation type="submission" date="2020-12" db="EMBL/GenBank/DDBJ databases">
        <authorList>
            <person name="Awala S.I."/>
            <person name="Gwak J.-H."/>
            <person name="Kim S.-J."/>
            <person name="Rhee S.-K."/>
        </authorList>
    </citation>
    <scope>NUCLEOTIDE SEQUENCE [LARGE SCALE GENOMIC DNA]</scope>
    <source>
        <strain evidence="10 11">IT5</strain>
    </source>
</reference>
<feature type="transmembrane region" description="Helical" evidence="9">
    <location>
        <begin position="265"/>
        <end position="285"/>
    </location>
</feature>
<evidence type="ECO:0000256" key="1">
    <source>
        <dbReference type="ARBA" id="ARBA00001946"/>
    </source>
</evidence>
<evidence type="ECO:0000313" key="10">
    <source>
        <dbReference type="EMBL" id="QSR87390.1"/>
    </source>
</evidence>
<evidence type="ECO:0000256" key="8">
    <source>
        <dbReference type="ARBA" id="ARBA00023136"/>
    </source>
</evidence>
<name>A0ABX7PWJ4_9BACT</name>
<keyword evidence="6 9" id="KW-0812">Transmembrane</keyword>
<dbReference type="PANTHER" id="PTHR11048">
    <property type="entry name" value="PRENYLTRANSFERASES"/>
    <property type="match status" value="1"/>
</dbReference>
<dbReference type="InterPro" id="IPR039653">
    <property type="entry name" value="Prenyltransferase"/>
</dbReference>
<dbReference type="Gene3D" id="1.10.357.140">
    <property type="entry name" value="UbiA prenyltransferase"/>
    <property type="match status" value="1"/>
</dbReference>
<feature type="transmembrane region" description="Helical" evidence="9">
    <location>
        <begin position="235"/>
        <end position="253"/>
    </location>
</feature>
<feature type="transmembrane region" description="Helical" evidence="9">
    <location>
        <begin position="44"/>
        <end position="64"/>
    </location>
</feature>
<evidence type="ECO:0000256" key="4">
    <source>
        <dbReference type="ARBA" id="ARBA00022475"/>
    </source>
</evidence>
<evidence type="ECO:0000256" key="9">
    <source>
        <dbReference type="SAM" id="Phobius"/>
    </source>
</evidence>
<dbReference type="EMBL" id="CP065956">
    <property type="protein sequence ID" value="QSR87390.1"/>
    <property type="molecule type" value="Genomic_DNA"/>
</dbReference>
<feature type="transmembrane region" description="Helical" evidence="9">
    <location>
        <begin position="166"/>
        <end position="186"/>
    </location>
</feature>
<comment type="similarity">
    <text evidence="3">Belongs to the UbiA prenyltransferase family.</text>
</comment>
<keyword evidence="11" id="KW-1185">Reference proteome</keyword>
<dbReference type="InterPro" id="IPR044878">
    <property type="entry name" value="UbiA_sf"/>
</dbReference>
<feature type="transmembrane region" description="Helical" evidence="9">
    <location>
        <begin position="20"/>
        <end position="38"/>
    </location>
</feature>
<feature type="transmembrane region" description="Helical" evidence="9">
    <location>
        <begin position="136"/>
        <end position="154"/>
    </location>
</feature>
<dbReference type="PANTHER" id="PTHR11048:SF28">
    <property type="entry name" value="4-HYDROXYBENZOATE POLYPRENYLTRANSFERASE, MITOCHONDRIAL"/>
    <property type="match status" value="1"/>
</dbReference>
<evidence type="ECO:0000256" key="6">
    <source>
        <dbReference type="ARBA" id="ARBA00022692"/>
    </source>
</evidence>
<proteinExistence type="inferred from homology"/>